<reference evidence="11 12" key="1">
    <citation type="submission" date="2016-01" db="EMBL/GenBank/DDBJ databases">
        <title>The new phylogeny of the genus Mycobacterium.</title>
        <authorList>
            <person name="Tarcisio F."/>
            <person name="Conor M."/>
            <person name="Antonella G."/>
            <person name="Elisabetta G."/>
            <person name="Giulia F.S."/>
            <person name="Sara T."/>
            <person name="Anna F."/>
            <person name="Clotilde B."/>
            <person name="Roberto B."/>
            <person name="Veronica D.S."/>
            <person name="Fabio R."/>
            <person name="Monica P."/>
            <person name="Olivier J."/>
            <person name="Enrico T."/>
            <person name="Nicola S."/>
        </authorList>
    </citation>
    <scope>NUCLEOTIDE SEQUENCE [LARGE SCALE GENOMIC DNA]</scope>
    <source>
        <strain evidence="11 12">DSM 44803</strain>
    </source>
</reference>
<dbReference type="InterPro" id="IPR000873">
    <property type="entry name" value="AMP-dep_synth/lig_dom"/>
</dbReference>
<evidence type="ECO:0000259" key="9">
    <source>
        <dbReference type="Pfam" id="PF00501"/>
    </source>
</evidence>
<dbReference type="SUPFAM" id="SSF56801">
    <property type="entry name" value="Acetyl-CoA synthetase-like"/>
    <property type="match status" value="1"/>
</dbReference>
<accession>A0A0F5NB49</accession>
<dbReference type="Pfam" id="PF13193">
    <property type="entry name" value="AMP-binding_C"/>
    <property type="match status" value="1"/>
</dbReference>
<dbReference type="GO" id="GO:0004467">
    <property type="term" value="F:long-chain fatty acid-CoA ligase activity"/>
    <property type="evidence" value="ECO:0007669"/>
    <property type="project" value="UniProtKB-EC"/>
</dbReference>
<dbReference type="EMBL" id="LQPH01000022">
    <property type="protein sequence ID" value="ORW34370.1"/>
    <property type="molecule type" value="Genomic_DNA"/>
</dbReference>
<comment type="similarity">
    <text evidence="1">Belongs to the ATP-dependent AMP-binding enzyme family.</text>
</comment>
<dbReference type="PANTHER" id="PTHR43767:SF1">
    <property type="entry name" value="NONRIBOSOMAL PEPTIDE SYNTHASE PES1 (EUROFUNG)-RELATED"/>
    <property type="match status" value="1"/>
</dbReference>
<proteinExistence type="inferred from homology"/>
<keyword evidence="2 11" id="KW-0436">Ligase</keyword>
<dbReference type="Gene3D" id="3.40.50.12780">
    <property type="entry name" value="N-terminal domain of ligase-like"/>
    <property type="match status" value="1"/>
</dbReference>
<evidence type="ECO:0000256" key="8">
    <source>
        <dbReference type="ARBA" id="ARBA00083882"/>
    </source>
</evidence>
<sequence length="517" mass="56357">MYLTQGLHRALQQHPDRLATIDADRTRTYAQSAQRIAKLASALRTIGVNRGDRVGMLALNSDRYHEYLLAVPWADAVLNPINIRWSPPEIAYALRDSQTDVLFVDDAFSPAVPALRASYPDLRAVVHCGNAPTPEGMFCYEELIAGGEVGDDVRRSGDQLAGVFYTGGTTGLPKGVMLSHANLMTSVLGMLSVGSFLSSEARLLHVAPLFHLADLAAWAGQTTLGGTHVMLSTFEPSAILQTIERHQVTDVLLVPTMLQMVVDHPAVRDYDLSSLRNVMYGASPISEAVLSRAMKTVRSARFMQGYGMTELSPLATVLRPEDHEHPDLLRSAGRAAPCAEVKIVDADDKEVPPGNTGEIVVRGGNVMLGYWNKPDETAAALRNGWMHTGDAGYMDERGYVFVVDRIKDMIISGGENVYSTEVENVLSRHPEVAACAVIGVADENWGERVHAVVVLTENSSVTAEELRDFCKTQIAGYKAPRTASFVDALPLSGAGKVLKRELRKQFRQECTSTSRGR</sequence>
<feature type="domain" description="AMP-dependent synthetase/ligase" evidence="9">
    <location>
        <begin position="8"/>
        <end position="371"/>
    </location>
</feature>
<dbReference type="InterPro" id="IPR025110">
    <property type="entry name" value="AMP-bd_C"/>
</dbReference>
<evidence type="ECO:0000313" key="12">
    <source>
        <dbReference type="Proteomes" id="UP000193781"/>
    </source>
</evidence>
<dbReference type="PANTHER" id="PTHR43767">
    <property type="entry name" value="LONG-CHAIN-FATTY-ACID--COA LIGASE"/>
    <property type="match status" value="1"/>
</dbReference>
<dbReference type="FunFam" id="3.30.300.30:FF:000008">
    <property type="entry name" value="2,3-dihydroxybenzoate-AMP ligase"/>
    <property type="match status" value="1"/>
</dbReference>
<evidence type="ECO:0000256" key="2">
    <source>
        <dbReference type="ARBA" id="ARBA00022598"/>
    </source>
</evidence>
<evidence type="ECO:0000256" key="1">
    <source>
        <dbReference type="ARBA" id="ARBA00006432"/>
    </source>
</evidence>
<evidence type="ECO:0000256" key="4">
    <source>
        <dbReference type="ARBA" id="ARBA00036813"/>
    </source>
</evidence>
<dbReference type="PROSITE" id="PS00455">
    <property type="entry name" value="AMP_BINDING"/>
    <property type="match status" value="1"/>
</dbReference>
<dbReference type="Proteomes" id="UP000193781">
    <property type="component" value="Unassembled WGS sequence"/>
</dbReference>
<evidence type="ECO:0000256" key="7">
    <source>
        <dbReference type="ARBA" id="ARBA00080667"/>
    </source>
</evidence>
<gene>
    <name evidence="11" type="ORF">AWC17_24420</name>
</gene>
<organism evidence="11 12">
    <name type="scientific">Mycobacterium nebraskense</name>
    <dbReference type="NCBI Taxonomy" id="244292"/>
    <lineage>
        <taxon>Bacteria</taxon>
        <taxon>Bacillati</taxon>
        <taxon>Actinomycetota</taxon>
        <taxon>Actinomycetes</taxon>
        <taxon>Mycobacteriales</taxon>
        <taxon>Mycobacteriaceae</taxon>
        <taxon>Mycobacterium</taxon>
    </lineage>
</organism>
<dbReference type="InterPro" id="IPR050237">
    <property type="entry name" value="ATP-dep_AMP-bd_enzyme"/>
</dbReference>
<feature type="domain" description="AMP-binding enzyme C-terminal" evidence="10">
    <location>
        <begin position="421"/>
        <end position="496"/>
    </location>
</feature>
<evidence type="ECO:0000256" key="6">
    <source>
        <dbReference type="ARBA" id="ARBA00076959"/>
    </source>
</evidence>
<dbReference type="Gene3D" id="3.30.300.30">
    <property type="match status" value="1"/>
</dbReference>
<dbReference type="STRING" id="244292.ABW17_28410"/>
<comment type="catalytic activity">
    <reaction evidence="4">
        <text>a long-chain fatty acid + ATP + CoA = a long-chain fatty acyl-CoA + AMP + diphosphate</text>
        <dbReference type="Rhea" id="RHEA:15421"/>
        <dbReference type="ChEBI" id="CHEBI:30616"/>
        <dbReference type="ChEBI" id="CHEBI:33019"/>
        <dbReference type="ChEBI" id="CHEBI:57287"/>
        <dbReference type="ChEBI" id="CHEBI:57560"/>
        <dbReference type="ChEBI" id="CHEBI:83139"/>
        <dbReference type="ChEBI" id="CHEBI:456215"/>
        <dbReference type="EC" id="6.2.1.3"/>
    </reaction>
</comment>
<dbReference type="InterPro" id="IPR020845">
    <property type="entry name" value="AMP-binding_CS"/>
</dbReference>
<dbReference type="Pfam" id="PF00501">
    <property type="entry name" value="AMP-binding"/>
    <property type="match status" value="1"/>
</dbReference>
<name>A0A0F5NB49_9MYCO</name>
<dbReference type="NCBIfam" id="NF004837">
    <property type="entry name" value="PRK06187.1"/>
    <property type="match status" value="1"/>
</dbReference>
<dbReference type="CDD" id="cd17631">
    <property type="entry name" value="FACL_FadD13-like"/>
    <property type="match status" value="1"/>
</dbReference>
<evidence type="ECO:0000256" key="5">
    <source>
        <dbReference type="ARBA" id="ARBA00069710"/>
    </source>
</evidence>
<dbReference type="EC" id="6.2.1.3" evidence="3"/>
<dbReference type="AlphaFoldDB" id="A0A0F5NB49"/>
<comment type="caution">
    <text evidence="11">The sequence shown here is derived from an EMBL/GenBank/DDBJ whole genome shotgun (WGS) entry which is preliminary data.</text>
</comment>
<keyword evidence="12" id="KW-1185">Reference proteome</keyword>
<dbReference type="InterPro" id="IPR045851">
    <property type="entry name" value="AMP-bd_C_sf"/>
</dbReference>
<dbReference type="OrthoDB" id="9803968at2"/>
<evidence type="ECO:0000256" key="3">
    <source>
        <dbReference type="ARBA" id="ARBA00026121"/>
    </source>
</evidence>
<dbReference type="InterPro" id="IPR042099">
    <property type="entry name" value="ANL_N_sf"/>
</dbReference>
<dbReference type="RefSeq" id="WP_007172224.1">
    <property type="nucleotide sequence ID" value="NZ_JACKSS010000117.1"/>
</dbReference>
<protein>
    <recommendedName>
        <fullName evidence="5">Long-chain-fatty-acid--CoA ligase FadD13</fullName>
        <ecNumber evidence="3">6.2.1.3</ecNumber>
    </recommendedName>
    <alternativeName>
        <fullName evidence="6">Fatty acyl-CoA ligase</fullName>
    </alternativeName>
    <alternativeName>
        <fullName evidence="8">Fatty acyl-CoA synthetase</fullName>
    </alternativeName>
    <alternativeName>
        <fullName evidence="7">Very-long-chain fatty-acyl-CoA synthetase</fullName>
    </alternativeName>
</protein>
<evidence type="ECO:0000259" key="10">
    <source>
        <dbReference type="Pfam" id="PF13193"/>
    </source>
</evidence>
<evidence type="ECO:0000313" key="11">
    <source>
        <dbReference type="EMBL" id="ORW34370.1"/>
    </source>
</evidence>